<feature type="compositionally biased region" description="Low complexity" evidence="1">
    <location>
        <begin position="178"/>
        <end position="189"/>
    </location>
</feature>
<organism evidence="2 3">
    <name type="scientific">Rhodotorula diobovata</name>
    <dbReference type="NCBI Taxonomy" id="5288"/>
    <lineage>
        <taxon>Eukaryota</taxon>
        <taxon>Fungi</taxon>
        <taxon>Dikarya</taxon>
        <taxon>Basidiomycota</taxon>
        <taxon>Pucciniomycotina</taxon>
        <taxon>Microbotryomycetes</taxon>
        <taxon>Sporidiobolales</taxon>
        <taxon>Sporidiobolaceae</taxon>
        <taxon>Rhodotorula</taxon>
    </lineage>
</organism>
<keyword evidence="3" id="KW-1185">Reference proteome</keyword>
<feature type="compositionally biased region" description="Basic residues" evidence="1">
    <location>
        <begin position="259"/>
        <end position="269"/>
    </location>
</feature>
<evidence type="ECO:0000313" key="3">
    <source>
        <dbReference type="Proteomes" id="UP000311382"/>
    </source>
</evidence>
<evidence type="ECO:0000313" key="2">
    <source>
        <dbReference type="EMBL" id="TNY23047.1"/>
    </source>
</evidence>
<feature type="region of interest" description="Disordered" evidence="1">
    <location>
        <begin position="123"/>
        <end position="306"/>
    </location>
</feature>
<feature type="compositionally biased region" description="Basic residues" evidence="1">
    <location>
        <begin position="77"/>
        <end position="90"/>
    </location>
</feature>
<feature type="region of interest" description="Disordered" evidence="1">
    <location>
        <begin position="62"/>
        <end position="111"/>
    </location>
</feature>
<dbReference type="AlphaFoldDB" id="A0A5C5G1R6"/>
<feature type="compositionally biased region" description="Basic and acidic residues" evidence="1">
    <location>
        <begin position="238"/>
        <end position="247"/>
    </location>
</feature>
<accession>A0A5C5G1R6</accession>
<evidence type="ECO:0000256" key="1">
    <source>
        <dbReference type="SAM" id="MobiDB-lite"/>
    </source>
</evidence>
<reference evidence="2 3" key="1">
    <citation type="submission" date="2019-03" db="EMBL/GenBank/DDBJ databases">
        <title>Rhodosporidium diobovatum UCD-FST 08-225 genome sequencing, assembly, and annotation.</title>
        <authorList>
            <person name="Fakankun I.U."/>
            <person name="Fristensky B."/>
            <person name="Levin D.B."/>
        </authorList>
    </citation>
    <scope>NUCLEOTIDE SEQUENCE [LARGE SCALE GENOMIC DNA]</scope>
    <source>
        <strain evidence="2 3">UCD-FST 08-225</strain>
    </source>
</reference>
<proteinExistence type="predicted"/>
<dbReference type="Proteomes" id="UP000311382">
    <property type="component" value="Unassembled WGS sequence"/>
</dbReference>
<feature type="region of interest" description="Disordered" evidence="1">
    <location>
        <begin position="366"/>
        <end position="412"/>
    </location>
</feature>
<sequence length="430" mass="45537">MAPKLPSLKRIYRAAERERTLEGVTASKLRLLLKEREGWECADDEWKKGGLKQEAAAQWEELVNANADEDDEGSPSPKKKRKTSAVKKKKGDVSGAENEPAPAPKTKYDRAAERNFSRFVLDPEVMGGLGGAAAGDDSDGGISDFSPEPEPAPKELKKRRGKRPASDDEDDEDDEVSSRASGSDSGSGSPAPKTKGKKRASSTSSTSKKDGGGDKKKPRMRAPKGGFKSAEYIADSDDSSHDVEPRGSGEGTDEDGGGKKTKAKAKGKGKGKEGGKAKERKGPEPKEGDAPKGDEAEEDRIKRLKELLSAAAGPRAFTAATGAERTLSVERRTEVLEGLLKGLGLPVKNGKLPSMAKAREVGEKRNLAKEMEDLSGNPSTSGLRDGKHVHRGASVGGSDASGGSRDPSVSVVQERKKFAAFLGDQSSESD</sequence>
<feature type="compositionally biased region" description="Low complexity" evidence="1">
    <location>
        <begin position="392"/>
        <end position="408"/>
    </location>
</feature>
<protein>
    <recommendedName>
        <fullName evidence="4">Proteophosphoglycan ppg4</fullName>
    </recommendedName>
</protein>
<dbReference type="EMBL" id="SOZI01000016">
    <property type="protein sequence ID" value="TNY23047.1"/>
    <property type="molecule type" value="Genomic_DNA"/>
</dbReference>
<comment type="caution">
    <text evidence="2">The sequence shown here is derived from an EMBL/GenBank/DDBJ whole genome shotgun (WGS) entry which is preliminary data.</text>
</comment>
<feature type="compositionally biased region" description="Basic and acidic residues" evidence="1">
    <location>
        <begin position="270"/>
        <end position="306"/>
    </location>
</feature>
<evidence type="ECO:0008006" key="4">
    <source>
        <dbReference type="Google" id="ProtNLM"/>
    </source>
</evidence>
<dbReference type="OrthoDB" id="2538248at2759"/>
<name>A0A5C5G1R6_9BASI</name>
<gene>
    <name evidence="2" type="ORF">DMC30DRAFT_414514</name>
</gene>